<dbReference type="EMBL" id="JAESWC010000002">
    <property type="protein sequence ID" value="MBL4935137.1"/>
    <property type="molecule type" value="Genomic_DNA"/>
</dbReference>
<dbReference type="SUPFAM" id="SSF56281">
    <property type="entry name" value="Metallo-hydrolase/oxidoreductase"/>
    <property type="match status" value="1"/>
</dbReference>
<dbReference type="PANTHER" id="PTHR46233:SF3">
    <property type="entry name" value="HYDROXYACYLGLUTATHIONE HYDROLASE GLOC"/>
    <property type="match status" value="1"/>
</dbReference>
<dbReference type="InterPro" id="IPR036866">
    <property type="entry name" value="RibonucZ/Hydroxyglut_hydro"/>
</dbReference>
<evidence type="ECO:0000256" key="4">
    <source>
        <dbReference type="ARBA" id="ARBA00022833"/>
    </source>
</evidence>
<dbReference type="CDD" id="cd06262">
    <property type="entry name" value="metallo-hydrolase-like_MBL-fold"/>
    <property type="match status" value="1"/>
</dbReference>
<evidence type="ECO:0000256" key="2">
    <source>
        <dbReference type="ARBA" id="ARBA00022723"/>
    </source>
</evidence>
<dbReference type="InterPro" id="IPR001279">
    <property type="entry name" value="Metallo-B-lactamas"/>
</dbReference>
<keyword evidence="4" id="KW-0862">Zinc</keyword>
<evidence type="ECO:0000313" key="6">
    <source>
        <dbReference type="EMBL" id="MBL4935137.1"/>
    </source>
</evidence>
<name>A0ABS1T8M4_9CLOT</name>
<dbReference type="Proteomes" id="UP000632377">
    <property type="component" value="Unassembled WGS sequence"/>
</dbReference>
<dbReference type="Gene3D" id="3.60.15.10">
    <property type="entry name" value="Ribonuclease Z/Hydroxyacylglutathione hydrolase-like"/>
    <property type="match status" value="1"/>
</dbReference>
<feature type="domain" description="Metallo-beta-lactamase" evidence="5">
    <location>
        <begin position="12"/>
        <end position="188"/>
    </location>
</feature>
<dbReference type="PANTHER" id="PTHR46233">
    <property type="entry name" value="HYDROXYACYLGLUTATHIONE HYDROLASE GLOC"/>
    <property type="match status" value="1"/>
</dbReference>
<reference evidence="6 7" key="1">
    <citation type="submission" date="2021-01" db="EMBL/GenBank/DDBJ databases">
        <title>Genome public.</title>
        <authorList>
            <person name="Liu C."/>
            <person name="Sun Q."/>
        </authorList>
    </citation>
    <scope>NUCLEOTIDE SEQUENCE [LARGE SCALE GENOMIC DNA]</scope>
    <source>
        <strain evidence="6 7">YIM B02515</strain>
    </source>
</reference>
<evidence type="ECO:0000256" key="1">
    <source>
        <dbReference type="ARBA" id="ARBA00001947"/>
    </source>
</evidence>
<sequence length="204" mass="22721">MIIKRIPAGVYAANCYILIDESTKECAVIDPGGDAEDLISFIDSMDAKVKFILLTHGHADHTGAVGELIEKYRVSAYIHSMDKKFIEDGEFMFGPLKYKGAVVELNSDMDKDKVFKLGDRQISCIETPGHTLGGVCFLIENNLFTGDTLFLRSIGRTDLRGGNFDTLIDSIKNKLLLLDDNIIVYPGHGPQTSIRYERENNPFI</sequence>
<proteinExistence type="predicted"/>
<evidence type="ECO:0000259" key="5">
    <source>
        <dbReference type="SMART" id="SM00849"/>
    </source>
</evidence>
<protein>
    <submittedName>
        <fullName evidence="6">MBL fold metallo-hydrolase</fullName>
    </submittedName>
</protein>
<dbReference type="Pfam" id="PF00753">
    <property type="entry name" value="Lactamase_B"/>
    <property type="match status" value="1"/>
</dbReference>
<dbReference type="RefSeq" id="WP_202747750.1">
    <property type="nucleotide sequence ID" value="NZ_JAESWC010000002.1"/>
</dbReference>
<gene>
    <name evidence="6" type="ORF">JK636_05130</name>
</gene>
<keyword evidence="2" id="KW-0479">Metal-binding</keyword>
<keyword evidence="7" id="KW-1185">Reference proteome</keyword>
<organism evidence="6 7">
    <name type="scientific">Clostridium rhizosphaerae</name>
    <dbReference type="NCBI Taxonomy" id="2803861"/>
    <lineage>
        <taxon>Bacteria</taxon>
        <taxon>Bacillati</taxon>
        <taxon>Bacillota</taxon>
        <taxon>Clostridia</taxon>
        <taxon>Eubacteriales</taxon>
        <taxon>Clostridiaceae</taxon>
        <taxon>Clostridium</taxon>
    </lineage>
</organism>
<comment type="cofactor">
    <cofactor evidence="1">
        <name>Zn(2+)</name>
        <dbReference type="ChEBI" id="CHEBI:29105"/>
    </cofactor>
</comment>
<evidence type="ECO:0000313" key="7">
    <source>
        <dbReference type="Proteomes" id="UP000632377"/>
    </source>
</evidence>
<dbReference type="SMART" id="SM00849">
    <property type="entry name" value="Lactamase_B"/>
    <property type="match status" value="1"/>
</dbReference>
<accession>A0ABS1T8M4</accession>
<dbReference type="InterPro" id="IPR051453">
    <property type="entry name" value="MBL_Glyoxalase_II"/>
</dbReference>
<comment type="caution">
    <text evidence="6">The sequence shown here is derived from an EMBL/GenBank/DDBJ whole genome shotgun (WGS) entry which is preliminary data.</text>
</comment>
<evidence type="ECO:0000256" key="3">
    <source>
        <dbReference type="ARBA" id="ARBA00022801"/>
    </source>
</evidence>
<keyword evidence="3" id="KW-0378">Hydrolase</keyword>